<feature type="transmembrane region" description="Helical" evidence="1">
    <location>
        <begin position="7"/>
        <end position="25"/>
    </location>
</feature>
<feature type="transmembrane region" description="Helical" evidence="1">
    <location>
        <begin position="31"/>
        <end position="51"/>
    </location>
</feature>
<accession>A0A0K8J351</accession>
<name>A0A0K8J351_9FIRM</name>
<keyword evidence="1" id="KW-0812">Transmembrane</keyword>
<dbReference type="RefSeq" id="WP_058257180.1">
    <property type="nucleotide sequence ID" value="NZ_DUPS01000002.1"/>
</dbReference>
<dbReference type="OrthoDB" id="2413078at2"/>
<dbReference type="EMBL" id="LN879430">
    <property type="protein sequence ID" value="CUH91733.1"/>
    <property type="molecule type" value="Genomic_DNA"/>
</dbReference>
<dbReference type="AlphaFoldDB" id="A0A0K8J351"/>
<gene>
    <name evidence="2" type="ORF">SD1D_0179</name>
</gene>
<reference evidence="3" key="1">
    <citation type="submission" date="2015-09" db="EMBL/GenBank/DDBJ databases">
        <authorList>
            <person name="Wibberg D."/>
        </authorList>
    </citation>
    <scope>NUCLEOTIDE SEQUENCE [LARGE SCALE GENOMIC DNA]</scope>
    <source>
        <strain evidence="3">SD1D</strain>
    </source>
</reference>
<keyword evidence="1" id="KW-0472">Membrane</keyword>
<protein>
    <submittedName>
        <fullName evidence="2">Uncharacterized protein</fullName>
    </submittedName>
</protein>
<evidence type="ECO:0000313" key="3">
    <source>
        <dbReference type="Proteomes" id="UP000196053"/>
    </source>
</evidence>
<evidence type="ECO:0000256" key="1">
    <source>
        <dbReference type="SAM" id="Phobius"/>
    </source>
</evidence>
<dbReference type="KEGG" id="hsd:SD1D_0179"/>
<feature type="transmembrane region" description="Helical" evidence="1">
    <location>
        <begin position="63"/>
        <end position="84"/>
    </location>
</feature>
<keyword evidence="3" id="KW-1185">Reference proteome</keyword>
<dbReference type="Proteomes" id="UP000196053">
    <property type="component" value="Chromosome I"/>
</dbReference>
<evidence type="ECO:0000313" key="2">
    <source>
        <dbReference type="EMBL" id="CUH91733.1"/>
    </source>
</evidence>
<organism evidence="2 3">
    <name type="scientific">Herbinix luporum</name>
    <dbReference type="NCBI Taxonomy" id="1679721"/>
    <lineage>
        <taxon>Bacteria</taxon>
        <taxon>Bacillati</taxon>
        <taxon>Bacillota</taxon>
        <taxon>Clostridia</taxon>
        <taxon>Lachnospirales</taxon>
        <taxon>Lachnospiraceae</taxon>
        <taxon>Herbinix</taxon>
    </lineage>
</organism>
<proteinExistence type="predicted"/>
<keyword evidence="1" id="KW-1133">Transmembrane helix</keyword>
<sequence>MPTVWDNLFTILIFAIPFLILQVFFSTRKKLIWGIIVPVLWSAFGVWHIISNYRQQSQNIKELIIFYIIGNLILIGILVLVRYIKGRYK</sequence>